<dbReference type="GO" id="GO:0005829">
    <property type="term" value="C:cytosol"/>
    <property type="evidence" value="ECO:0007669"/>
    <property type="project" value="TreeGrafter"/>
</dbReference>
<dbReference type="CDD" id="cd00672">
    <property type="entry name" value="CysRS_core"/>
    <property type="match status" value="1"/>
</dbReference>
<reference evidence="19" key="1">
    <citation type="submission" date="2017-09" db="EMBL/GenBank/DDBJ databases">
        <title>Depth-based differentiation of microbial function through sediment-hosted aquifers and enrichment of novel symbionts in the deep terrestrial subsurface.</title>
        <authorList>
            <person name="Probst A.J."/>
            <person name="Ladd B."/>
            <person name="Jarett J.K."/>
            <person name="Geller-Mcgrath D.E."/>
            <person name="Sieber C.M.K."/>
            <person name="Emerson J.B."/>
            <person name="Anantharaman K."/>
            <person name="Thomas B.C."/>
            <person name="Malmstrom R."/>
            <person name="Stieglmeier M."/>
            <person name="Klingl A."/>
            <person name="Woyke T."/>
            <person name="Ryan C.M."/>
            <person name="Banfield J.F."/>
        </authorList>
    </citation>
    <scope>NUCLEOTIDE SEQUENCE [LARGE SCALE GENOMIC DNA]</scope>
</reference>
<evidence type="ECO:0000256" key="2">
    <source>
        <dbReference type="ARBA" id="ARBA00004496"/>
    </source>
</evidence>
<dbReference type="EC" id="6.1.1.16" evidence="5 16"/>
<dbReference type="InterPro" id="IPR015803">
    <property type="entry name" value="Cys-tRNA-ligase"/>
</dbReference>
<evidence type="ECO:0000256" key="12">
    <source>
        <dbReference type="ARBA" id="ARBA00022840"/>
    </source>
</evidence>
<dbReference type="PANTHER" id="PTHR10890">
    <property type="entry name" value="CYSTEINYL-TRNA SYNTHETASE"/>
    <property type="match status" value="1"/>
</dbReference>
<dbReference type="InterPro" id="IPR014729">
    <property type="entry name" value="Rossmann-like_a/b/a_fold"/>
</dbReference>
<evidence type="ECO:0000259" key="17">
    <source>
        <dbReference type="Pfam" id="PF01406"/>
    </source>
</evidence>
<comment type="subunit">
    <text evidence="4">Monomer.</text>
</comment>
<evidence type="ECO:0000313" key="18">
    <source>
        <dbReference type="EMBL" id="PJE69205.1"/>
    </source>
</evidence>
<dbReference type="HAMAP" id="MF_00041">
    <property type="entry name" value="Cys_tRNA_synth"/>
    <property type="match status" value="1"/>
</dbReference>
<dbReference type="Gene3D" id="1.20.120.1910">
    <property type="entry name" value="Cysteine-tRNA ligase, C-terminal anti-codon recognition domain"/>
    <property type="match status" value="1"/>
</dbReference>
<evidence type="ECO:0000256" key="7">
    <source>
        <dbReference type="ARBA" id="ARBA00022490"/>
    </source>
</evidence>
<dbReference type="InterPro" id="IPR024909">
    <property type="entry name" value="Cys-tRNA/MSH_ligase"/>
</dbReference>
<dbReference type="PRINTS" id="PR00983">
    <property type="entry name" value="TRNASYNTHCYS"/>
</dbReference>
<dbReference type="GO" id="GO:0046872">
    <property type="term" value="F:metal ion binding"/>
    <property type="evidence" value="ECO:0007669"/>
    <property type="project" value="UniProtKB-KW"/>
</dbReference>
<dbReference type="GO" id="GO:0004817">
    <property type="term" value="F:cysteine-tRNA ligase activity"/>
    <property type="evidence" value="ECO:0007669"/>
    <property type="project" value="UniProtKB-UniRule"/>
</dbReference>
<comment type="cofactor">
    <cofactor evidence="1">
        <name>Zn(2+)</name>
        <dbReference type="ChEBI" id="CHEBI:29105"/>
    </cofactor>
</comment>
<keyword evidence="9" id="KW-0479">Metal-binding</keyword>
<keyword evidence="14" id="KW-0030">Aminoacyl-tRNA synthetase</keyword>
<dbReference type="InterPro" id="IPR009080">
    <property type="entry name" value="tRNAsynth_Ia_anticodon-bd"/>
</dbReference>
<dbReference type="NCBIfam" id="TIGR00435">
    <property type="entry name" value="cysS"/>
    <property type="match status" value="1"/>
</dbReference>
<feature type="domain" description="tRNA synthetases class I catalytic" evidence="17">
    <location>
        <begin position="15"/>
        <end position="314"/>
    </location>
</feature>
<evidence type="ECO:0000313" key="19">
    <source>
        <dbReference type="Proteomes" id="UP000229500"/>
    </source>
</evidence>
<evidence type="ECO:0000256" key="14">
    <source>
        <dbReference type="ARBA" id="ARBA00023146"/>
    </source>
</evidence>
<keyword evidence="12" id="KW-0067">ATP-binding</keyword>
<dbReference type="PANTHER" id="PTHR10890:SF3">
    <property type="entry name" value="CYSTEINE--TRNA LIGASE, CYTOPLASMIC"/>
    <property type="match status" value="1"/>
</dbReference>
<comment type="catalytic activity">
    <reaction evidence="15">
        <text>tRNA(Cys) + L-cysteine + ATP = L-cysteinyl-tRNA(Cys) + AMP + diphosphate</text>
        <dbReference type="Rhea" id="RHEA:17773"/>
        <dbReference type="Rhea" id="RHEA-COMP:9661"/>
        <dbReference type="Rhea" id="RHEA-COMP:9679"/>
        <dbReference type="ChEBI" id="CHEBI:30616"/>
        <dbReference type="ChEBI" id="CHEBI:33019"/>
        <dbReference type="ChEBI" id="CHEBI:35235"/>
        <dbReference type="ChEBI" id="CHEBI:78442"/>
        <dbReference type="ChEBI" id="CHEBI:78517"/>
        <dbReference type="ChEBI" id="CHEBI:456215"/>
        <dbReference type="EC" id="6.1.1.16"/>
    </reaction>
</comment>
<dbReference type="InterPro" id="IPR032678">
    <property type="entry name" value="tRNA-synt_1_cat_dom"/>
</dbReference>
<evidence type="ECO:0000256" key="13">
    <source>
        <dbReference type="ARBA" id="ARBA00022917"/>
    </source>
</evidence>
<keyword evidence="10" id="KW-0547">Nucleotide-binding</keyword>
<keyword evidence="13" id="KW-0648">Protein biosynthesis</keyword>
<evidence type="ECO:0000256" key="4">
    <source>
        <dbReference type="ARBA" id="ARBA00011245"/>
    </source>
</evidence>
<evidence type="ECO:0000256" key="16">
    <source>
        <dbReference type="NCBIfam" id="TIGR00435"/>
    </source>
</evidence>
<sequence length="442" mass="51105">MIKLYNTFTRKIEEFKPLKPGLVGMYTCGPTVYGPGHLGHARSYTNFDLLKRLFLYNGLKVKHVLNITDIHDDMIKKARELEITVQELADRYIPLFKKDLADLNILPADVYPRVTEYIPEIIKMIKVLVDKSFAYIAKDGSVYFDIAKFKNYGKLSGIKLEQAKTGTRVATDKYEKEQTSDFALWKAWKKGEPYWLSPWGKGRPGWHIECSVMANKYLGKTIDLHAGAMDLKFPHHENEIAQSEAANGVKFANYWFHAGLLEVEGQKMSKSLGNYIEIKEIKKRGFNPLALRYLFLTAHYRSKMNFTWKGLEGAQVALQRLRSAISQFQEASRRSLSQEKLTQIDKYKEKFLEAINNDLKIPEGLVVVWEVVKSNIPSHDKYELLLDFDQVLGLHLAAQKKVKIKIPSKITSLIDEREQFRRGNQWKKADEVRKQIEKLGWK</sequence>
<keyword evidence="7" id="KW-0963">Cytoplasm</keyword>
<dbReference type="FunFam" id="3.40.50.620:FF:000130">
    <property type="entry name" value="Cysteine--tRNA ligase"/>
    <property type="match status" value="1"/>
</dbReference>
<dbReference type="EMBL" id="PFEL01000046">
    <property type="protein sequence ID" value="PJE69205.1"/>
    <property type="molecule type" value="Genomic_DNA"/>
</dbReference>
<comment type="caution">
    <text evidence="18">The sequence shown here is derived from an EMBL/GenBank/DDBJ whole genome shotgun (WGS) entry which is preliminary data.</text>
</comment>
<dbReference type="Gene3D" id="3.40.50.620">
    <property type="entry name" value="HUPs"/>
    <property type="match status" value="1"/>
</dbReference>
<protein>
    <recommendedName>
        <fullName evidence="6 16">Cysteine--tRNA ligase</fullName>
        <ecNumber evidence="5 16">6.1.1.16</ecNumber>
    </recommendedName>
</protein>
<evidence type="ECO:0000256" key="8">
    <source>
        <dbReference type="ARBA" id="ARBA00022598"/>
    </source>
</evidence>
<name>A0A2M8L5U1_9BACT</name>
<accession>A0A2M8L5U1</accession>
<dbReference type="GO" id="GO:0006423">
    <property type="term" value="P:cysteinyl-tRNA aminoacylation"/>
    <property type="evidence" value="ECO:0007669"/>
    <property type="project" value="UniProtKB-UniRule"/>
</dbReference>
<feature type="non-terminal residue" evidence="18">
    <location>
        <position position="442"/>
    </location>
</feature>
<dbReference type="GO" id="GO:0005524">
    <property type="term" value="F:ATP binding"/>
    <property type="evidence" value="ECO:0007669"/>
    <property type="project" value="UniProtKB-KW"/>
</dbReference>
<keyword evidence="8 18" id="KW-0436">Ligase</keyword>
<evidence type="ECO:0000256" key="3">
    <source>
        <dbReference type="ARBA" id="ARBA00005594"/>
    </source>
</evidence>
<gene>
    <name evidence="18" type="ORF">COU96_01055</name>
</gene>
<evidence type="ECO:0000256" key="5">
    <source>
        <dbReference type="ARBA" id="ARBA00012832"/>
    </source>
</evidence>
<comment type="similarity">
    <text evidence="3">Belongs to the class-I aminoacyl-tRNA synthetase family.</text>
</comment>
<evidence type="ECO:0000256" key="10">
    <source>
        <dbReference type="ARBA" id="ARBA00022741"/>
    </source>
</evidence>
<dbReference type="AlphaFoldDB" id="A0A2M8L5U1"/>
<dbReference type="SUPFAM" id="SSF52374">
    <property type="entry name" value="Nucleotidylyl transferase"/>
    <property type="match status" value="1"/>
</dbReference>
<evidence type="ECO:0000256" key="15">
    <source>
        <dbReference type="ARBA" id="ARBA00047398"/>
    </source>
</evidence>
<evidence type="ECO:0000256" key="6">
    <source>
        <dbReference type="ARBA" id="ARBA00014738"/>
    </source>
</evidence>
<evidence type="ECO:0000256" key="1">
    <source>
        <dbReference type="ARBA" id="ARBA00001947"/>
    </source>
</evidence>
<evidence type="ECO:0000256" key="9">
    <source>
        <dbReference type="ARBA" id="ARBA00022723"/>
    </source>
</evidence>
<dbReference type="SUPFAM" id="SSF47323">
    <property type="entry name" value="Anticodon-binding domain of a subclass of class I aminoacyl-tRNA synthetases"/>
    <property type="match status" value="1"/>
</dbReference>
<comment type="subcellular location">
    <subcellularLocation>
        <location evidence="2">Cytoplasm</location>
    </subcellularLocation>
</comment>
<dbReference type="Proteomes" id="UP000229500">
    <property type="component" value="Unassembled WGS sequence"/>
</dbReference>
<evidence type="ECO:0000256" key="11">
    <source>
        <dbReference type="ARBA" id="ARBA00022833"/>
    </source>
</evidence>
<dbReference type="Pfam" id="PF01406">
    <property type="entry name" value="tRNA-synt_1e"/>
    <property type="match status" value="1"/>
</dbReference>
<organism evidence="18 19">
    <name type="scientific">Candidatus Shapirobacteria bacterium CG10_big_fil_rev_8_21_14_0_10_38_14</name>
    <dbReference type="NCBI Taxonomy" id="1974483"/>
    <lineage>
        <taxon>Bacteria</taxon>
        <taxon>Candidatus Shapironibacteriota</taxon>
    </lineage>
</organism>
<keyword evidence="11" id="KW-0862">Zinc</keyword>
<proteinExistence type="inferred from homology"/>